<dbReference type="Proteomes" id="UP000479710">
    <property type="component" value="Unassembled WGS sequence"/>
</dbReference>
<gene>
    <name evidence="2" type="ORF">E2562_022428</name>
</gene>
<dbReference type="AlphaFoldDB" id="A0A6G1BN33"/>
<feature type="region of interest" description="Disordered" evidence="1">
    <location>
        <begin position="57"/>
        <end position="123"/>
    </location>
</feature>
<keyword evidence="3" id="KW-1185">Reference proteome</keyword>
<sequence length="123" mass="13526">MSTYIHQHAYFSQYSCTVFRGSGATNATYRCYRGGPRHRWRGDASLRHATHYRGRHHRCCRGATEDHPPTEEDPATTTEGDTTTPAEVSASAFLDIDEAAGLPTPLIGATEDRTPVEDLASTT</sequence>
<organism evidence="2 3">
    <name type="scientific">Oryza meyeriana var. granulata</name>
    <dbReference type="NCBI Taxonomy" id="110450"/>
    <lineage>
        <taxon>Eukaryota</taxon>
        <taxon>Viridiplantae</taxon>
        <taxon>Streptophyta</taxon>
        <taxon>Embryophyta</taxon>
        <taxon>Tracheophyta</taxon>
        <taxon>Spermatophyta</taxon>
        <taxon>Magnoliopsida</taxon>
        <taxon>Liliopsida</taxon>
        <taxon>Poales</taxon>
        <taxon>Poaceae</taxon>
        <taxon>BOP clade</taxon>
        <taxon>Oryzoideae</taxon>
        <taxon>Oryzeae</taxon>
        <taxon>Oryzinae</taxon>
        <taxon>Oryza</taxon>
        <taxon>Oryza meyeriana</taxon>
    </lineage>
</organism>
<proteinExistence type="predicted"/>
<name>A0A6G1BN33_9ORYZ</name>
<evidence type="ECO:0000256" key="1">
    <source>
        <dbReference type="SAM" id="MobiDB-lite"/>
    </source>
</evidence>
<accession>A0A6G1BN33</accession>
<comment type="caution">
    <text evidence="2">The sequence shown here is derived from an EMBL/GenBank/DDBJ whole genome shotgun (WGS) entry which is preliminary data.</text>
</comment>
<dbReference type="EMBL" id="SPHZ02000012">
    <property type="protein sequence ID" value="KAF0889157.1"/>
    <property type="molecule type" value="Genomic_DNA"/>
</dbReference>
<feature type="compositionally biased region" description="Low complexity" evidence="1">
    <location>
        <begin position="75"/>
        <end position="87"/>
    </location>
</feature>
<evidence type="ECO:0000313" key="2">
    <source>
        <dbReference type="EMBL" id="KAF0889157.1"/>
    </source>
</evidence>
<protein>
    <submittedName>
        <fullName evidence="2">Uncharacterized protein</fullName>
    </submittedName>
</protein>
<reference evidence="2 3" key="1">
    <citation type="submission" date="2019-11" db="EMBL/GenBank/DDBJ databases">
        <title>Whole genome sequence of Oryza granulata.</title>
        <authorList>
            <person name="Li W."/>
        </authorList>
    </citation>
    <scope>NUCLEOTIDE SEQUENCE [LARGE SCALE GENOMIC DNA]</scope>
    <source>
        <strain evidence="3">cv. Menghai</strain>
        <tissue evidence="2">Leaf</tissue>
    </source>
</reference>
<evidence type="ECO:0000313" key="3">
    <source>
        <dbReference type="Proteomes" id="UP000479710"/>
    </source>
</evidence>